<dbReference type="OrthoDB" id="5592486at2759"/>
<keyword evidence="3" id="KW-1185">Reference proteome</keyword>
<feature type="compositionally biased region" description="Low complexity" evidence="1">
    <location>
        <begin position="338"/>
        <end position="367"/>
    </location>
</feature>
<feature type="region of interest" description="Disordered" evidence="1">
    <location>
        <begin position="385"/>
        <end position="443"/>
    </location>
</feature>
<evidence type="ECO:0000313" key="3">
    <source>
        <dbReference type="Proteomes" id="UP000243876"/>
    </source>
</evidence>
<feature type="region of interest" description="Disordered" evidence="1">
    <location>
        <begin position="289"/>
        <end position="367"/>
    </location>
</feature>
<dbReference type="Proteomes" id="UP000243876">
    <property type="component" value="Unassembled WGS sequence"/>
</dbReference>
<feature type="compositionally biased region" description="Basic residues" evidence="1">
    <location>
        <begin position="407"/>
        <end position="416"/>
    </location>
</feature>
<feature type="region of interest" description="Disordered" evidence="1">
    <location>
        <begin position="91"/>
        <end position="144"/>
    </location>
</feature>
<feature type="region of interest" description="Disordered" evidence="1">
    <location>
        <begin position="1"/>
        <end position="60"/>
    </location>
</feature>
<feature type="compositionally biased region" description="Basic and acidic residues" evidence="1">
    <location>
        <begin position="296"/>
        <end position="305"/>
    </location>
</feature>
<dbReference type="Gene3D" id="3.40.50.1820">
    <property type="entry name" value="alpha/beta hydrolase"/>
    <property type="match status" value="1"/>
</dbReference>
<feature type="compositionally biased region" description="Polar residues" evidence="1">
    <location>
        <begin position="326"/>
        <end position="337"/>
    </location>
</feature>
<evidence type="ECO:0000256" key="1">
    <source>
        <dbReference type="SAM" id="MobiDB-lite"/>
    </source>
</evidence>
<accession>A0A0D6ETI0</accession>
<feature type="region of interest" description="Disordered" evidence="1">
    <location>
        <begin position="162"/>
        <end position="199"/>
    </location>
</feature>
<sequence>MTASPTSAAASHSKPNNSSHGGHAAPIGPESPPSPFSASPTSLVRPPLARLTSSYPQRASPLVLDSLTRATLPSASISDLNADFVELCRADGSAYSPPRPSSIALQRSTTKGNAPASTGAKGKGKASSPLEGRRTRSASIGSLQSLVERDLGGGVVLDRIRSGGSAALRRQGSRSSSNGGALPPIDDDEGGGETTASLSQLSWGTWWPFQVVEPDKKADASASSPSESPHTPPKKGSHEASRGFLSFFAGRQPVEDAHEERAALDKQDRAEEALLDADLEVLRRLSTSTTGAADEFAAREADDSPIKAPSLRFSRPDDKSLPPTPATETDQGRSSKGATFLPSLFSSTTTTSTAPTQVTPSLPSAPKPASLLSSFTIPNPFSSTSSSSSASLFSGATPTSPTSPRAHLARHYTTSRRPKDEEGPTVREHEVEDLVDEADRDTVKAEEQENLEVFSKLKDKYRTPKLPIVFCHGLFGFDHLGPSSIKPLHFSYWVGVQEALEAMGVEVLIGRVPASASIEERAKVLCEMIGERFPGREVNLIGHSMPTNFKVRSLTTISTPHRGSSFADFLLEDIIGTAKVPTLLSLMQSIGVPGGGKAFDDLTTCVLSLPPLLPSFVPSSSLPFSLRFLNRFSPEHRTYHEIIRLNRTKMARFNEETPDDPSVKYYSFGAEFTPSWSNVFRVPWGVVFEREGPNDGLVSVDSSKWGEYRSTLHDVNHLDLVGWVGKVRYGWAELLGKPIKFKPISFFCAMAEMLADEGF</sequence>
<dbReference type="AlphaFoldDB" id="A0A0D6ETI0"/>
<feature type="compositionally biased region" description="Low complexity" evidence="1">
    <location>
        <begin position="220"/>
        <end position="229"/>
    </location>
</feature>
<dbReference type="SUPFAM" id="SSF53474">
    <property type="entry name" value="alpha/beta-Hydrolases"/>
    <property type="match status" value="1"/>
</dbReference>
<protein>
    <submittedName>
        <fullName evidence="2">SPOSA6832_04742-mRNA-1:cds</fullName>
    </submittedName>
</protein>
<feature type="compositionally biased region" description="Basic and acidic residues" evidence="1">
    <location>
        <begin position="253"/>
        <end position="269"/>
    </location>
</feature>
<feature type="compositionally biased region" description="Polar residues" evidence="1">
    <location>
        <begin position="103"/>
        <end position="116"/>
    </location>
</feature>
<gene>
    <name evidence="2" type="primary">SPOSA6832_04742</name>
</gene>
<feature type="region of interest" description="Disordered" evidence="1">
    <location>
        <begin position="214"/>
        <end position="269"/>
    </location>
</feature>
<dbReference type="EMBL" id="CENE01000039">
    <property type="protein sequence ID" value="CEQ42890.1"/>
    <property type="molecule type" value="Genomic_DNA"/>
</dbReference>
<reference evidence="3" key="1">
    <citation type="submission" date="2015-02" db="EMBL/GenBank/DDBJ databases">
        <authorList>
            <person name="Gon?alves P."/>
        </authorList>
    </citation>
    <scope>NUCLEOTIDE SEQUENCE [LARGE SCALE GENOMIC DNA]</scope>
</reference>
<evidence type="ECO:0000313" key="2">
    <source>
        <dbReference type="EMBL" id="CEQ42890.1"/>
    </source>
</evidence>
<proteinExistence type="predicted"/>
<name>A0A0D6ETI0_SPOSA</name>
<dbReference type="InterPro" id="IPR029058">
    <property type="entry name" value="AB_hydrolase_fold"/>
</dbReference>
<feature type="compositionally biased region" description="Basic and acidic residues" evidence="1">
    <location>
        <begin position="417"/>
        <end position="432"/>
    </location>
</feature>
<feature type="compositionally biased region" description="Low complexity" evidence="1">
    <location>
        <begin position="385"/>
        <end position="398"/>
    </location>
</feature>
<organism evidence="2 3">
    <name type="scientific">Sporidiobolus salmonicolor</name>
    <name type="common">Yeast-like fungus</name>
    <name type="synonym">Sporobolomyces salmonicolor</name>
    <dbReference type="NCBI Taxonomy" id="5005"/>
    <lineage>
        <taxon>Eukaryota</taxon>
        <taxon>Fungi</taxon>
        <taxon>Dikarya</taxon>
        <taxon>Basidiomycota</taxon>
        <taxon>Pucciniomycotina</taxon>
        <taxon>Microbotryomycetes</taxon>
        <taxon>Sporidiobolales</taxon>
        <taxon>Sporidiobolaceae</taxon>
        <taxon>Sporobolomyces</taxon>
    </lineage>
</organism>
<feature type="compositionally biased region" description="Low complexity" evidence="1">
    <location>
        <begin position="169"/>
        <end position="180"/>
    </location>
</feature>
<feature type="compositionally biased region" description="Low complexity" evidence="1">
    <location>
        <begin position="1"/>
        <end position="13"/>
    </location>
</feature>
<dbReference type="PANTHER" id="PTHR11440">
    <property type="entry name" value="LECITHIN-CHOLESTEROL ACYLTRANSFERASE-RELATED"/>
    <property type="match status" value="1"/>
</dbReference>